<accession>A0A5C7FBD5</accession>
<dbReference type="Gene3D" id="2.40.30.10">
    <property type="entry name" value="Translation factors"/>
    <property type="match status" value="1"/>
</dbReference>
<feature type="binding site" evidence="12">
    <location>
        <begin position="537"/>
        <end position="538"/>
    </location>
    <ligand>
        <name>NADP(+)</name>
        <dbReference type="ChEBI" id="CHEBI:58349"/>
    </ligand>
</feature>
<dbReference type="Gene3D" id="3.40.50.80">
    <property type="entry name" value="Nucleotide-binding domain of ferredoxin-NADP reductase (FNR) module"/>
    <property type="match status" value="1"/>
</dbReference>
<feature type="binding site" evidence="12">
    <location>
        <begin position="422"/>
        <end position="424"/>
    </location>
    <ligand>
        <name>FAD</name>
        <dbReference type="ChEBI" id="CHEBI:57692"/>
    </ligand>
</feature>
<feature type="binding site" evidence="12">
    <location>
        <position position="579"/>
    </location>
    <ligand>
        <name>NADP(+)</name>
        <dbReference type="ChEBI" id="CHEBI:58349"/>
    </ligand>
</feature>
<evidence type="ECO:0000256" key="9">
    <source>
        <dbReference type="ARBA" id="ARBA00023002"/>
    </source>
</evidence>
<dbReference type="PIRSF" id="PIRSF000207">
    <property type="entry name" value="SiR-FP_CysJ"/>
    <property type="match status" value="1"/>
</dbReference>
<feature type="binding site" evidence="12">
    <location>
        <begin position="404"/>
        <end position="407"/>
    </location>
    <ligand>
        <name>FAD</name>
        <dbReference type="ChEBI" id="CHEBI:57692"/>
    </ligand>
</feature>
<evidence type="ECO:0000313" key="17">
    <source>
        <dbReference type="Proteomes" id="UP000321816"/>
    </source>
</evidence>
<dbReference type="GO" id="GO:0005829">
    <property type="term" value="C:cytosol"/>
    <property type="evidence" value="ECO:0007669"/>
    <property type="project" value="TreeGrafter"/>
</dbReference>
<dbReference type="InterPro" id="IPR010199">
    <property type="entry name" value="CysJ"/>
</dbReference>
<feature type="domain" description="Flavodoxin-like" evidence="14">
    <location>
        <begin position="74"/>
        <end position="212"/>
    </location>
</feature>
<evidence type="ECO:0000256" key="4">
    <source>
        <dbReference type="ARBA" id="ARBA00022630"/>
    </source>
</evidence>
<dbReference type="AlphaFoldDB" id="A0A5C7FBD5"/>
<dbReference type="SUPFAM" id="SSF52343">
    <property type="entry name" value="Ferredoxin reductase-like, C-terminal NADP-linked domain"/>
    <property type="match status" value="1"/>
</dbReference>
<comment type="cofactor">
    <cofactor evidence="12">
        <name>FAD</name>
        <dbReference type="ChEBI" id="CHEBI:57692"/>
    </cofactor>
    <text evidence="12">Binds 1 FAD per subunit.</text>
</comment>
<evidence type="ECO:0000256" key="13">
    <source>
        <dbReference type="SAM" id="MobiDB-lite"/>
    </source>
</evidence>
<dbReference type="InterPro" id="IPR017927">
    <property type="entry name" value="FAD-bd_FR_type"/>
</dbReference>
<evidence type="ECO:0000256" key="7">
    <source>
        <dbReference type="ARBA" id="ARBA00022857"/>
    </source>
</evidence>
<dbReference type="FunFam" id="3.40.50.80:FF:000001">
    <property type="entry name" value="NADPH--cytochrome P450 reductase 1"/>
    <property type="match status" value="1"/>
</dbReference>
<dbReference type="Pfam" id="PF00258">
    <property type="entry name" value="Flavodoxin_1"/>
    <property type="match status" value="1"/>
</dbReference>
<dbReference type="InterPro" id="IPR029039">
    <property type="entry name" value="Flavoprotein-like_sf"/>
</dbReference>
<dbReference type="PROSITE" id="PS51384">
    <property type="entry name" value="FAD_FR"/>
    <property type="match status" value="1"/>
</dbReference>
<evidence type="ECO:0000256" key="3">
    <source>
        <dbReference type="ARBA" id="ARBA00022605"/>
    </source>
</evidence>
<proteinExistence type="predicted"/>
<feature type="binding site" evidence="12">
    <location>
        <begin position="543"/>
        <end position="547"/>
    </location>
    <ligand>
        <name>NADP(+)</name>
        <dbReference type="ChEBI" id="CHEBI:58349"/>
    </ligand>
</feature>
<protein>
    <recommendedName>
        <fullName evidence="1">assimilatory sulfite reductase (NADPH)</fullName>
        <ecNumber evidence="1">1.8.1.2</ecNumber>
    </recommendedName>
</protein>
<dbReference type="PRINTS" id="PR00369">
    <property type="entry name" value="FLAVODOXIN"/>
</dbReference>
<evidence type="ECO:0000256" key="10">
    <source>
        <dbReference type="ARBA" id="ARBA00023192"/>
    </source>
</evidence>
<evidence type="ECO:0000259" key="14">
    <source>
        <dbReference type="PROSITE" id="PS50902"/>
    </source>
</evidence>
<dbReference type="InterPro" id="IPR017938">
    <property type="entry name" value="Riboflavin_synthase-like_b-brl"/>
</dbReference>
<dbReference type="GO" id="GO:0010181">
    <property type="term" value="F:FMN binding"/>
    <property type="evidence" value="ECO:0007669"/>
    <property type="project" value="InterPro"/>
</dbReference>
<dbReference type="InterPro" id="IPR023173">
    <property type="entry name" value="NADPH_Cyt_P450_Rdtase_alpha"/>
</dbReference>
<evidence type="ECO:0000256" key="8">
    <source>
        <dbReference type="ARBA" id="ARBA00022982"/>
    </source>
</evidence>
<keyword evidence="9 16" id="KW-0560">Oxidoreductase</keyword>
<keyword evidence="10" id="KW-0198">Cysteine biosynthesis</keyword>
<evidence type="ECO:0000256" key="1">
    <source>
        <dbReference type="ARBA" id="ARBA00012604"/>
    </source>
</evidence>
<organism evidence="16 17">
    <name type="scientific">Alkalicoccus halolimnae</name>
    <dbReference type="NCBI Taxonomy" id="1667239"/>
    <lineage>
        <taxon>Bacteria</taxon>
        <taxon>Bacillati</taxon>
        <taxon>Bacillota</taxon>
        <taxon>Bacilli</taxon>
        <taxon>Bacillales</taxon>
        <taxon>Bacillaceae</taxon>
        <taxon>Alkalicoccus</taxon>
    </lineage>
</organism>
<reference evidence="16 17" key="1">
    <citation type="submission" date="2024-01" db="EMBL/GenBank/DDBJ databases">
        <title>Complete Genome Sequence of Alkalicoccus halolimnae BZ-SZ-XJ29T, a Moderately Halophilic Bacterium Isolated from a Salt Lake.</title>
        <authorList>
            <person name="Zhao B."/>
        </authorList>
    </citation>
    <scope>NUCLEOTIDE SEQUENCE [LARGE SCALE GENOMIC DNA]</scope>
    <source>
        <strain evidence="16 17">BZ-SZ-XJ29</strain>
    </source>
</reference>
<feature type="binding site" evidence="12">
    <location>
        <position position="617"/>
    </location>
    <ligand>
        <name>FAD</name>
        <dbReference type="ChEBI" id="CHEBI:57692"/>
    </ligand>
</feature>
<evidence type="ECO:0000256" key="12">
    <source>
        <dbReference type="PIRSR" id="PIRSR000207-1"/>
    </source>
</evidence>
<comment type="cofactor">
    <cofactor evidence="12">
        <name>FMN</name>
        <dbReference type="ChEBI" id="CHEBI:58210"/>
    </cofactor>
    <text evidence="12">Binds 1 FMN per subunit.</text>
</comment>
<dbReference type="Gene3D" id="3.40.50.360">
    <property type="match status" value="1"/>
</dbReference>
<evidence type="ECO:0000256" key="11">
    <source>
        <dbReference type="ARBA" id="ARBA00052219"/>
    </source>
</evidence>
<dbReference type="OrthoDB" id="9789468at2"/>
<dbReference type="PANTHER" id="PTHR19384">
    <property type="entry name" value="NITRIC OXIDE SYNTHASE-RELATED"/>
    <property type="match status" value="1"/>
</dbReference>
<dbReference type="GO" id="GO:0050660">
    <property type="term" value="F:flavin adenine dinucleotide binding"/>
    <property type="evidence" value="ECO:0007669"/>
    <property type="project" value="InterPro"/>
</dbReference>
<dbReference type="PANTHER" id="PTHR19384:SF128">
    <property type="entry name" value="NADPH OXIDOREDUCTASE A"/>
    <property type="match status" value="1"/>
</dbReference>
<evidence type="ECO:0000256" key="2">
    <source>
        <dbReference type="ARBA" id="ARBA00022448"/>
    </source>
</evidence>
<feature type="binding site" evidence="12">
    <location>
        <begin position="127"/>
        <end position="130"/>
    </location>
    <ligand>
        <name>FMN</name>
        <dbReference type="ChEBI" id="CHEBI:58210"/>
    </ligand>
</feature>
<feature type="domain" description="FAD-binding FR-type" evidence="15">
    <location>
        <begin position="247"/>
        <end position="466"/>
    </location>
</feature>
<keyword evidence="5 12" id="KW-0288">FMN</keyword>
<feature type="binding site" evidence="12">
    <location>
        <position position="428"/>
    </location>
    <ligand>
        <name>FAD</name>
        <dbReference type="ChEBI" id="CHEBI:57692"/>
    </ligand>
</feature>
<dbReference type="InterPro" id="IPR003097">
    <property type="entry name" value="CysJ-like_FAD-binding"/>
</dbReference>
<dbReference type="GO" id="GO:0019344">
    <property type="term" value="P:cysteine biosynthetic process"/>
    <property type="evidence" value="ECO:0007669"/>
    <property type="project" value="UniProtKB-KW"/>
</dbReference>
<evidence type="ECO:0000256" key="6">
    <source>
        <dbReference type="ARBA" id="ARBA00022827"/>
    </source>
</evidence>
<dbReference type="InterPro" id="IPR001094">
    <property type="entry name" value="Flavdoxin-like"/>
</dbReference>
<feature type="binding site" evidence="12">
    <location>
        <position position="337"/>
    </location>
    <ligand>
        <name>FAD</name>
        <dbReference type="ChEBI" id="CHEBI:57692"/>
    </ligand>
</feature>
<dbReference type="InterPro" id="IPR039261">
    <property type="entry name" value="FNR_nucleotide-bd"/>
</dbReference>
<dbReference type="Pfam" id="PF00175">
    <property type="entry name" value="NAD_binding_1"/>
    <property type="match status" value="1"/>
</dbReference>
<dbReference type="CDD" id="cd06199">
    <property type="entry name" value="SiR"/>
    <property type="match status" value="1"/>
</dbReference>
<dbReference type="GO" id="GO:0016651">
    <property type="term" value="F:oxidoreductase activity, acting on NAD(P)H"/>
    <property type="evidence" value="ECO:0007669"/>
    <property type="project" value="UniProtKB-ARBA"/>
</dbReference>
<dbReference type="GO" id="GO:0004783">
    <property type="term" value="F:sulfite reductase (NADPH) activity"/>
    <property type="evidence" value="ECO:0007669"/>
    <property type="project" value="UniProtKB-EC"/>
</dbReference>
<feature type="binding site" evidence="12">
    <location>
        <begin position="437"/>
        <end position="440"/>
    </location>
    <ligand>
        <name>FAD</name>
        <dbReference type="ChEBI" id="CHEBI:57692"/>
    </ligand>
</feature>
<dbReference type="SUPFAM" id="SSF63380">
    <property type="entry name" value="Riboflavin synthase domain-like"/>
    <property type="match status" value="1"/>
</dbReference>
<dbReference type="SUPFAM" id="SSF52218">
    <property type="entry name" value="Flavoproteins"/>
    <property type="match status" value="1"/>
</dbReference>
<dbReference type="Proteomes" id="UP000321816">
    <property type="component" value="Chromosome"/>
</dbReference>
<dbReference type="InterPro" id="IPR001433">
    <property type="entry name" value="OxRdtase_FAD/NAD-bd"/>
</dbReference>
<evidence type="ECO:0000259" key="15">
    <source>
        <dbReference type="PROSITE" id="PS51384"/>
    </source>
</evidence>
<feature type="binding site" evidence="12">
    <location>
        <begin position="163"/>
        <end position="172"/>
    </location>
    <ligand>
        <name>FMN</name>
        <dbReference type="ChEBI" id="CHEBI:58210"/>
    </ligand>
</feature>
<dbReference type="PRINTS" id="PR00371">
    <property type="entry name" value="FPNCR"/>
</dbReference>
<evidence type="ECO:0000256" key="5">
    <source>
        <dbReference type="ARBA" id="ARBA00022643"/>
    </source>
</evidence>
<dbReference type="KEGG" id="ahal:FTX54_016425"/>
<dbReference type="Gene3D" id="1.20.990.10">
    <property type="entry name" value="NADPH-cytochrome p450 Reductase, Chain A, domain 3"/>
    <property type="match status" value="1"/>
</dbReference>
<evidence type="ECO:0000313" key="16">
    <source>
        <dbReference type="EMBL" id="WWD79956.1"/>
    </source>
</evidence>
<gene>
    <name evidence="16" type="ORF">FTX54_016425</name>
</gene>
<keyword evidence="3" id="KW-0028">Amino-acid biosynthesis</keyword>
<keyword evidence="17" id="KW-1185">Reference proteome</keyword>
<feature type="region of interest" description="Disordered" evidence="13">
    <location>
        <begin position="222"/>
        <end position="241"/>
    </location>
</feature>
<keyword evidence="4" id="KW-0285">Flavoprotein</keyword>
<keyword evidence="8" id="KW-0249">Electron transport</keyword>
<keyword evidence="6 12" id="KW-0274">FAD</keyword>
<keyword evidence="2" id="KW-0813">Transport</keyword>
<dbReference type="NCBIfam" id="TIGR01931">
    <property type="entry name" value="cysJ"/>
    <property type="match status" value="1"/>
</dbReference>
<dbReference type="InterPro" id="IPR008254">
    <property type="entry name" value="Flavodoxin/NO_synth"/>
</dbReference>
<keyword evidence="7 12" id="KW-0521">NADP</keyword>
<dbReference type="EMBL" id="CP144914">
    <property type="protein sequence ID" value="WWD79956.1"/>
    <property type="molecule type" value="Genomic_DNA"/>
</dbReference>
<comment type="catalytic activity">
    <reaction evidence="11">
        <text>hydrogen sulfide + 3 NADP(+) + 3 H2O = sulfite + 3 NADPH + 4 H(+)</text>
        <dbReference type="Rhea" id="RHEA:13801"/>
        <dbReference type="ChEBI" id="CHEBI:15377"/>
        <dbReference type="ChEBI" id="CHEBI:15378"/>
        <dbReference type="ChEBI" id="CHEBI:17359"/>
        <dbReference type="ChEBI" id="CHEBI:29919"/>
        <dbReference type="ChEBI" id="CHEBI:57783"/>
        <dbReference type="ChEBI" id="CHEBI:58349"/>
        <dbReference type="EC" id="1.8.1.2"/>
    </reaction>
</comment>
<dbReference type="Pfam" id="PF00667">
    <property type="entry name" value="FAD_binding_1"/>
    <property type="match status" value="1"/>
</dbReference>
<name>A0A5C7FBD5_9BACI</name>
<sequence>MQFATTNSPFNEEQTDLLNQLLPTLNESQKYWLSGYLAYSGASVSEAAATVDVEAPVRPEEAQASSQQAETRDITVLIGTQTGNCESLGKEFSEKLKQQDLSVTLLDMDQFKPKNIKNVEDLFIITSTHGEGDPPDNSLGLYDFLHSRRAPKLDNVRYSVLALGDTSYEQFCQTGKEFDHRLAELGGERLHERVDCDVDYEEPAASWFSGVIAELQKNGAAETVPEKTPDTDSAAVETPGQPIYSKKNPFKAEILENINLNGRGSNKETRHLELNLEGSNFVYEPGDSLAIAPENDPELVNQLIEDMNWDPAETITVNKEGGVLPLREALTKTYDITTLTKSLLQKAAGLIDDEKLTNLLLPENKEELKTYIEGRDLVDFVKDFGPWNVSVGDFTGILRKIPVRLYSIASSLEANPEEVHLTVGAVRYDAHGRSRKGVCSVQCAERSSIGDHLSVFVQPNKSFKLPEDHTTPIIMIGAGTGIAPYRSFLEEREEAEAEGKSWLFFGDQHFMTDFLYQTELQRWRTDGVLTKMNVAFSRDTAEKIYVQHRLLEEAKEIYSWIESGANIYVCGDKQYMAKDVHEALLTIIEKEGGKSREEAETYLADMRKAKQYQRDVY</sequence>
<dbReference type="RefSeq" id="WP_147802580.1">
    <property type="nucleotide sequence ID" value="NZ_CP144914.1"/>
</dbReference>
<dbReference type="PROSITE" id="PS50902">
    <property type="entry name" value="FLAVODOXIN_LIKE"/>
    <property type="match status" value="1"/>
</dbReference>
<dbReference type="EC" id="1.8.1.2" evidence="1"/>
<dbReference type="InterPro" id="IPR001709">
    <property type="entry name" value="Flavoprot_Pyr_Nucl_cyt_Rdtase"/>
</dbReference>